<dbReference type="Proteomes" id="UP000243876">
    <property type="component" value="Unassembled WGS sequence"/>
</dbReference>
<sequence>MANHSLATIAVHADSALSGPEVAANISTSTTFRHPSPEEIAAAEPGTYDSLWDPANPSRDIYSRYTQPTLTRAEKVLGGVIGAPTVVYPSGIAAFYAVLLHVRPDCVAIGTPDGPGYHGCHASLEVYRKTRGEDQVTKIALDDEYPTGKKVLVWLETPLNPTGESYSIEACESAANSRLLSLIYPPTDAKKVQAVGGVLGVDSTFAPPPLQDPFKWGAHIVMHSGTKYFAGHSDTLVGTVSVKDPKEWQSLWHNRSVHSFLKKGVGATDLDAVETYTGTNIGSLDAWLLLRSLRTLNIRVLRQSKTATALAQWLVSLTPDRYSGSEDDVPVGVIEQVWHTALQSDAQDFIGPDKQMTAGPACFAMLLTKPIYAQYIPSRLSLFVVSSALSSWGRPLGPALLSRPAVSLPLEEAGL</sequence>
<dbReference type="InterPro" id="IPR015421">
    <property type="entry name" value="PyrdxlP-dep_Trfase_major"/>
</dbReference>
<evidence type="ECO:0000313" key="4">
    <source>
        <dbReference type="EMBL" id="CEQ43166.1"/>
    </source>
</evidence>
<accession>A0A0D6ETS3</accession>
<keyword evidence="2 3" id="KW-0663">Pyridoxal phosphate</keyword>
<dbReference type="GO" id="GO:0005737">
    <property type="term" value="C:cytoplasm"/>
    <property type="evidence" value="ECO:0007669"/>
    <property type="project" value="TreeGrafter"/>
</dbReference>
<dbReference type="GO" id="GO:0016846">
    <property type="term" value="F:carbon-sulfur lyase activity"/>
    <property type="evidence" value="ECO:0007669"/>
    <property type="project" value="TreeGrafter"/>
</dbReference>
<gene>
    <name evidence="4" type="primary">SPOSA6832_05072</name>
</gene>
<dbReference type="OrthoDB" id="3512640at2759"/>
<dbReference type="InterPro" id="IPR000277">
    <property type="entry name" value="Cys/Met-Metab_PyrdxlP-dep_enz"/>
</dbReference>
<keyword evidence="5" id="KW-1185">Reference proteome</keyword>
<evidence type="ECO:0000256" key="1">
    <source>
        <dbReference type="ARBA" id="ARBA00001933"/>
    </source>
</evidence>
<dbReference type="Gene3D" id="3.40.640.10">
    <property type="entry name" value="Type I PLP-dependent aspartate aminotransferase-like (Major domain)"/>
    <property type="match status" value="1"/>
</dbReference>
<comment type="similarity">
    <text evidence="3">Belongs to the trans-sulfuration enzymes family.</text>
</comment>
<evidence type="ECO:0000256" key="3">
    <source>
        <dbReference type="RuleBase" id="RU362118"/>
    </source>
</evidence>
<dbReference type="InterPro" id="IPR015424">
    <property type="entry name" value="PyrdxlP-dep_Trfase"/>
</dbReference>
<dbReference type="EMBL" id="CENE01000055">
    <property type="protein sequence ID" value="CEQ43166.1"/>
    <property type="molecule type" value="Genomic_DNA"/>
</dbReference>
<dbReference type="SUPFAM" id="SSF53383">
    <property type="entry name" value="PLP-dependent transferases"/>
    <property type="match status" value="1"/>
</dbReference>
<dbReference type="AlphaFoldDB" id="A0A0D6ETS3"/>
<dbReference type="InterPro" id="IPR015422">
    <property type="entry name" value="PyrdxlP-dep_Trfase_small"/>
</dbReference>
<evidence type="ECO:0000313" key="5">
    <source>
        <dbReference type="Proteomes" id="UP000243876"/>
    </source>
</evidence>
<dbReference type="GO" id="GO:0030170">
    <property type="term" value="F:pyridoxal phosphate binding"/>
    <property type="evidence" value="ECO:0007669"/>
    <property type="project" value="InterPro"/>
</dbReference>
<dbReference type="PANTHER" id="PTHR11808:SF35">
    <property type="entry name" value="CYSTATHIONINE GAMMA-SYNTHASE (AFU_ORTHOLOGUE AFUA_7G01590)"/>
    <property type="match status" value="1"/>
</dbReference>
<name>A0A0D6ETS3_SPOSA</name>
<dbReference type="GO" id="GO:0019346">
    <property type="term" value="P:transsulfuration"/>
    <property type="evidence" value="ECO:0007669"/>
    <property type="project" value="InterPro"/>
</dbReference>
<organism evidence="4 5">
    <name type="scientific">Sporidiobolus salmonicolor</name>
    <name type="common">Yeast-like fungus</name>
    <name type="synonym">Sporobolomyces salmonicolor</name>
    <dbReference type="NCBI Taxonomy" id="5005"/>
    <lineage>
        <taxon>Eukaryota</taxon>
        <taxon>Fungi</taxon>
        <taxon>Dikarya</taxon>
        <taxon>Basidiomycota</taxon>
        <taxon>Pucciniomycotina</taxon>
        <taxon>Microbotryomycetes</taxon>
        <taxon>Sporidiobolales</taxon>
        <taxon>Sporidiobolaceae</taxon>
        <taxon>Sporobolomyces</taxon>
    </lineage>
</organism>
<comment type="cofactor">
    <cofactor evidence="1 3">
        <name>pyridoxal 5'-phosphate</name>
        <dbReference type="ChEBI" id="CHEBI:597326"/>
    </cofactor>
</comment>
<protein>
    <submittedName>
        <fullName evidence="4">SPOSA6832_05072-mRNA-1:cds</fullName>
    </submittedName>
</protein>
<proteinExistence type="inferred from homology"/>
<dbReference type="PANTHER" id="PTHR11808">
    <property type="entry name" value="TRANS-SULFURATION ENZYME FAMILY MEMBER"/>
    <property type="match status" value="1"/>
</dbReference>
<evidence type="ECO:0000256" key="2">
    <source>
        <dbReference type="ARBA" id="ARBA00022898"/>
    </source>
</evidence>
<reference evidence="5" key="1">
    <citation type="submission" date="2015-02" db="EMBL/GenBank/DDBJ databases">
        <authorList>
            <person name="Gon?alves P."/>
        </authorList>
    </citation>
    <scope>NUCLEOTIDE SEQUENCE [LARGE SCALE GENOMIC DNA]</scope>
</reference>
<dbReference type="Gene3D" id="3.90.1150.10">
    <property type="entry name" value="Aspartate Aminotransferase, domain 1"/>
    <property type="match status" value="1"/>
</dbReference>
<dbReference type="Pfam" id="PF01053">
    <property type="entry name" value="Cys_Met_Meta_PP"/>
    <property type="match status" value="1"/>
</dbReference>